<sequence>MTEQTHEAPPVPRYLSRDEVAKRLGMKSVRSLSGIELPPPDVEVGKHKGWLPETIDAWHATRPGRGWWGGR</sequence>
<name>A0A088FR57_9CAUD</name>
<protein>
    <submittedName>
        <fullName evidence="1">Helix-turn-helix DNA binding domain protein</fullName>
    </submittedName>
</protein>
<reference evidence="1 2" key="1">
    <citation type="submission" date="2014-08" db="EMBL/GenBank/DDBJ databases">
        <authorList>
            <person name="Anderson A."/>
            <person name="Aqel S."/>
            <person name="Baker P."/>
            <person name="Bevacqua T."/>
            <person name="Brusnahan A."/>
            <person name="Capo G."/>
            <person name="Gotsatsenko M."/>
            <person name="Hutchinson C."/>
            <person name="Li A."/>
            <person name="Lloyd A."/>
            <person name="Moore T."/>
            <person name="Postolowski M."/>
            <person name="Skinner J."/>
            <person name="Spicer L."/>
            <person name="Statler B."/>
            <person name="Stimpfl J."/>
            <person name="Walton M."/>
            <person name="White H."/>
            <person name="Breitenberger C.A."/>
            <person name="Daniels C.J."/>
            <person name="Ball S.L."/>
            <person name="Serrano M.G."/>
            <person name="Buck G."/>
            <person name="Lee V."/>
            <person name="Wang Y."/>
            <person name="Carvalho R."/>
            <person name="Voegtly L."/>
            <person name="Shi R."/>
            <person name="Duckworth R."/>
            <person name="Johnson A."/>
            <person name="Loviza R."/>
            <person name="Walstead R."/>
            <person name="Shah Z."/>
            <person name="Kiflezghi M."/>
            <person name="Wade K."/>
            <person name="Anders K.R."/>
            <person name="Braun M.A."/>
            <person name="Delesalle V.A."/>
            <person name="Hughes L.E."/>
            <person name="Ware V.C."/>
            <person name="Bradley K.W."/>
            <person name="Barker L.P."/>
            <person name="Asai D.J."/>
            <person name="Bowman C.A."/>
            <person name="Russell D.A."/>
            <person name="Pope W.H."/>
            <person name="Jacobs-Sera D."/>
            <person name="Hendrix R.W."/>
            <person name="Hatfull G.F."/>
        </authorList>
    </citation>
    <scope>NUCLEOTIDE SEQUENCE [LARGE SCALE GENOMIC DNA]</scope>
</reference>
<accession>A0A088FR57</accession>
<proteinExistence type="predicted"/>
<organism evidence="1 2">
    <name type="scientific">Mycobacterium phage Vivaldi</name>
    <dbReference type="NCBI Taxonomy" id="1536599"/>
    <lineage>
        <taxon>Viruses</taxon>
        <taxon>Duplodnaviria</taxon>
        <taxon>Heunggongvirae</taxon>
        <taxon>Uroviricota</taxon>
        <taxon>Caudoviricetes</taxon>
        <taxon>Bclasvirinae</taxon>
        <taxon>Pegunavirus</taxon>
        <taxon>Pegunavirus soto</taxon>
    </lineage>
</organism>
<evidence type="ECO:0000313" key="1">
    <source>
        <dbReference type="EMBL" id="AIM50277.1"/>
    </source>
</evidence>
<gene>
    <name evidence="1" type="ORF">PBI_VIVALDI_45</name>
</gene>
<dbReference type="EMBL" id="KM347890">
    <property type="protein sequence ID" value="AIM50277.1"/>
    <property type="molecule type" value="Genomic_DNA"/>
</dbReference>
<dbReference type="Proteomes" id="UP000029341">
    <property type="component" value="Segment"/>
</dbReference>
<evidence type="ECO:0000313" key="2">
    <source>
        <dbReference type="Proteomes" id="UP000029341"/>
    </source>
</evidence>